<dbReference type="Proteomes" id="UP001209540">
    <property type="component" value="Unassembled WGS sequence"/>
</dbReference>
<protein>
    <submittedName>
        <fullName evidence="1">Uncharacterized protein</fullName>
    </submittedName>
</protein>
<evidence type="ECO:0000313" key="1">
    <source>
        <dbReference type="EMBL" id="KAI9252841.1"/>
    </source>
</evidence>
<organism evidence="1 2">
    <name type="scientific">Phascolomyces articulosus</name>
    <dbReference type="NCBI Taxonomy" id="60185"/>
    <lineage>
        <taxon>Eukaryota</taxon>
        <taxon>Fungi</taxon>
        <taxon>Fungi incertae sedis</taxon>
        <taxon>Mucoromycota</taxon>
        <taxon>Mucoromycotina</taxon>
        <taxon>Mucoromycetes</taxon>
        <taxon>Mucorales</taxon>
        <taxon>Lichtheimiaceae</taxon>
        <taxon>Phascolomyces</taxon>
    </lineage>
</organism>
<evidence type="ECO:0000313" key="2">
    <source>
        <dbReference type="Proteomes" id="UP001209540"/>
    </source>
</evidence>
<dbReference type="EMBL" id="JAIXMP010000027">
    <property type="protein sequence ID" value="KAI9252841.1"/>
    <property type="molecule type" value="Genomic_DNA"/>
</dbReference>
<reference evidence="1" key="1">
    <citation type="journal article" date="2022" name="IScience">
        <title>Evolution of zygomycete secretomes and the origins of terrestrial fungal ecologies.</title>
        <authorList>
            <person name="Chang Y."/>
            <person name="Wang Y."/>
            <person name="Mondo S."/>
            <person name="Ahrendt S."/>
            <person name="Andreopoulos W."/>
            <person name="Barry K."/>
            <person name="Beard J."/>
            <person name="Benny G.L."/>
            <person name="Blankenship S."/>
            <person name="Bonito G."/>
            <person name="Cuomo C."/>
            <person name="Desiro A."/>
            <person name="Gervers K.A."/>
            <person name="Hundley H."/>
            <person name="Kuo A."/>
            <person name="LaButti K."/>
            <person name="Lang B.F."/>
            <person name="Lipzen A."/>
            <person name="O'Donnell K."/>
            <person name="Pangilinan J."/>
            <person name="Reynolds N."/>
            <person name="Sandor L."/>
            <person name="Smith M.E."/>
            <person name="Tsang A."/>
            <person name="Grigoriev I.V."/>
            <person name="Stajich J.E."/>
            <person name="Spatafora J.W."/>
        </authorList>
    </citation>
    <scope>NUCLEOTIDE SEQUENCE</scope>
    <source>
        <strain evidence="1">RSA 2281</strain>
    </source>
</reference>
<name>A0AAD5PAC8_9FUNG</name>
<comment type="caution">
    <text evidence="1">The sequence shown here is derived from an EMBL/GenBank/DDBJ whole genome shotgun (WGS) entry which is preliminary data.</text>
</comment>
<sequence>MVEQHDDIIAKLFDLPLAKENTSSEATRVHYEDHLGRIARSMMEDYDLVMGGKRYTMLEIEAYLTAPNHGHADPYCHGHPRQKRAGYWFFHMAGMSESFRGGSRKGVDITIGNPKHNSAGGMLIRAVLDQSTNKVVEGPSLLVDEILRVCKHKSLDSLTKTPWPGQCWSKKSLFYLEKKPSSSDLNNEEDDEDIASSTVTRRIKRQKLDQHKNKTVYTSCRVGLGLGNRSPSIEARLLFVGRPYRFVMEPWLLKKGRIWTIFGMFEQQTISNDNIVRLTGVTKSLLPKYKDEFDAGEKDPNDTIRACLNGKDIVSGSAQWKLRVMAAVRWWECHAKEGEKFKLVGVKK</sequence>
<proteinExistence type="predicted"/>
<gene>
    <name evidence="1" type="ORF">BDA99DRAFT_540836</name>
</gene>
<dbReference type="AlphaFoldDB" id="A0AAD5PAC8"/>
<keyword evidence="2" id="KW-1185">Reference proteome</keyword>
<reference evidence="1" key="2">
    <citation type="submission" date="2023-02" db="EMBL/GenBank/DDBJ databases">
        <authorList>
            <consortium name="DOE Joint Genome Institute"/>
            <person name="Mondo S.J."/>
            <person name="Chang Y."/>
            <person name="Wang Y."/>
            <person name="Ahrendt S."/>
            <person name="Andreopoulos W."/>
            <person name="Barry K."/>
            <person name="Beard J."/>
            <person name="Benny G.L."/>
            <person name="Blankenship S."/>
            <person name="Bonito G."/>
            <person name="Cuomo C."/>
            <person name="Desiro A."/>
            <person name="Gervers K.A."/>
            <person name="Hundley H."/>
            <person name="Kuo A."/>
            <person name="LaButti K."/>
            <person name="Lang B.F."/>
            <person name="Lipzen A."/>
            <person name="O'Donnell K."/>
            <person name="Pangilinan J."/>
            <person name="Reynolds N."/>
            <person name="Sandor L."/>
            <person name="Smith M.W."/>
            <person name="Tsang A."/>
            <person name="Grigoriev I.V."/>
            <person name="Stajich J.E."/>
            <person name="Spatafora J.W."/>
        </authorList>
    </citation>
    <scope>NUCLEOTIDE SEQUENCE</scope>
    <source>
        <strain evidence="1">RSA 2281</strain>
    </source>
</reference>
<accession>A0AAD5PAC8</accession>